<feature type="binding site" description="axial binding residue" evidence="7">
    <location>
        <position position="430"/>
    </location>
    <ligand>
        <name>heme</name>
        <dbReference type="ChEBI" id="CHEBI:30413"/>
    </ligand>
    <ligandPart>
        <name>Fe</name>
        <dbReference type="ChEBI" id="CHEBI:18248"/>
    </ligandPart>
</feature>
<feature type="signal peptide" evidence="9">
    <location>
        <begin position="1"/>
        <end position="20"/>
    </location>
</feature>
<proteinExistence type="inferred from homology"/>
<evidence type="ECO:0000256" key="8">
    <source>
        <dbReference type="RuleBase" id="RU000461"/>
    </source>
</evidence>
<dbReference type="GO" id="GO:0005737">
    <property type="term" value="C:cytoplasm"/>
    <property type="evidence" value="ECO:0007669"/>
    <property type="project" value="TreeGrafter"/>
</dbReference>
<dbReference type="EMBL" id="CAXITT010001075">
    <property type="protein sequence ID" value="CAL1547806.1"/>
    <property type="molecule type" value="Genomic_DNA"/>
</dbReference>
<dbReference type="InterPro" id="IPR002401">
    <property type="entry name" value="Cyt_P450_E_grp-I"/>
</dbReference>
<evidence type="ECO:0000256" key="1">
    <source>
        <dbReference type="ARBA" id="ARBA00001971"/>
    </source>
</evidence>
<reference evidence="10 11" key="1">
    <citation type="submission" date="2024-04" db="EMBL/GenBank/DDBJ databases">
        <authorList>
            <consortium name="Genoscope - CEA"/>
            <person name="William W."/>
        </authorList>
    </citation>
    <scope>NUCLEOTIDE SEQUENCE [LARGE SCALE GENOMIC DNA]</scope>
</reference>
<feature type="chain" id="PRO_5043506048" evidence="9">
    <location>
        <begin position="21"/>
        <end position="487"/>
    </location>
</feature>
<dbReference type="Proteomes" id="UP001497497">
    <property type="component" value="Unassembled WGS sequence"/>
</dbReference>
<keyword evidence="5 7" id="KW-0408">Iron</keyword>
<gene>
    <name evidence="10" type="ORF">GSLYS_00021123001</name>
</gene>
<evidence type="ECO:0000256" key="6">
    <source>
        <dbReference type="ARBA" id="ARBA00023033"/>
    </source>
</evidence>
<dbReference type="SUPFAM" id="SSF48264">
    <property type="entry name" value="Cytochrome P450"/>
    <property type="match status" value="1"/>
</dbReference>
<keyword evidence="11" id="KW-1185">Reference proteome</keyword>
<evidence type="ECO:0000256" key="3">
    <source>
        <dbReference type="ARBA" id="ARBA00022723"/>
    </source>
</evidence>
<keyword evidence="6 8" id="KW-0503">Monooxygenase</keyword>
<dbReference type="InterPro" id="IPR017972">
    <property type="entry name" value="Cyt_P450_CS"/>
</dbReference>
<keyword evidence="9" id="KW-0732">Signal</keyword>
<dbReference type="GO" id="GO:0006082">
    <property type="term" value="P:organic acid metabolic process"/>
    <property type="evidence" value="ECO:0007669"/>
    <property type="project" value="TreeGrafter"/>
</dbReference>
<dbReference type="GO" id="GO:0020037">
    <property type="term" value="F:heme binding"/>
    <property type="evidence" value="ECO:0007669"/>
    <property type="project" value="InterPro"/>
</dbReference>
<comment type="caution">
    <text evidence="10">The sequence shown here is derived from an EMBL/GenBank/DDBJ whole genome shotgun (WGS) entry which is preliminary data.</text>
</comment>
<protein>
    <submittedName>
        <fullName evidence="10">Uncharacterized protein</fullName>
    </submittedName>
</protein>
<keyword evidence="3 7" id="KW-0479">Metal-binding</keyword>
<evidence type="ECO:0000256" key="5">
    <source>
        <dbReference type="ARBA" id="ARBA00023004"/>
    </source>
</evidence>
<dbReference type="Pfam" id="PF00067">
    <property type="entry name" value="p450"/>
    <property type="match status" value="1"/>
</dbReference>
<dbReference type="GO" id="GO:0016712">
    <property type="term" value="F:oxidoreductase activity, acting on paired donors, with incorporation or reduction of molecular oxygen, reduced flavin or flavoprotein as one donor, and incorporation of one atom of oxygen"/>
    <property type="evidence" value="ECO:0007669"/>
    <property type="project" value="TreeGrafter"/>
</dbReference>
<evidence type="ECO:0000256" key="2">
    <source>
        <dbReference type="ARBA" id="ARBA00010617"/>
    </source>
</evidence>
<keyword evidence="7 8" id="KW-0349">Heme</keyword>
<feature type="non-terminal residue" evidence="10">
    <location>
        <position position="1"/>
    </location>
</feature>
<dbReference type="GO" id="GO:0008395">
    <property type="term" value="F:steroid hydroxylase activity"/>
    <property type="evidence" value="ECO:0007669"/>
    <property type="project" value="TreeGrafter"/>
</dbReference>
<evidence type="ECO:0000313" key="11">
    <source>
        <dbReference type="Proteomes" id="UP001497497"/>
    </source>
</evidence>
<dbReference type="GO" id="GO:0005506">
    <property type="term" value="F:iron ion binding"/>
    <property type="evidence" value="ECO:0007669"/>
    <property type="project" value="InterPro"/>
</dbReference>
<comment type="cofactor">
    <cofactor evidence="1 7">
        <name>heme</name>
        <dbReference type="ChEBI" id="CHEBI:30413"/>
    </cofactor>
</comment>
<evidence type="ECO:0000256" key="7">
    <source>
        <dbReference type="PIRSR" id="PIRSR602401-1"/>
    </source>
</evidence>
<dbReference type="PANTHER" id="PTHR24300">
    <property type="entry name" value="CYTOCHROME P450 508A4-RELATED"/>
    <property type="match status" value="1"/>
</dbReference>
<keyword evidence="4 8" id="KW-0560">Oxidoreductase</keyword>
<organism evidence="10 11">
    <name type="scientific">Lymnaea stagnalis</name>
    <name type="common">Great pond snail</name>
    <name type="synonym">Helix stagnalis</name>
    <dbReference type="NCBI Taxonomy" id="6523"/>
    <lineage>
        <taxon>Eukaryota</taxon>
        <taxon>Metazoa</taxon>
        <taxon>Spiralia</taxon>
        <taxon>Lophotrochozoa</taxon>
        <taxon>Mollusca</taxon>
        <taxon>Gastropoda</taxon>
        <taxon>Heterobranchia</taxon>
        <taxon>Euthyneura</taxon>
        <taxon>Panpulmonata</taxon>
        <taxon>Hygrophila</taxon>
        <taxon>Lymnaeoidea</taxon>
        <taxon>Lymnaeidae</taxon>
        <taxon>Lymnaea</taxon>
    </lineage>
</organism>
<dbReference type="InterPro" id="IPR050182">
    <property type="entry name" value="Cytochrome_P450_fam2"/>
</dbReference>
<evidence type="ECO:0000256" key="4">
    <source>
        <dbReference type="ARBA" id="ARBA00023002"/>
    </source>
</evidence>
<dbReference type="InterPro" id="IPR001128">
    <property type="entry name" value="Cyt_P450"/>
</dbReference>
<evidence type="ECO:0000256" key="9">
    <source>
        <dbReference type="SAM" id="SignalP"/>
    </source>
</evidence>
<dbReference type="PRINTS" id="PR00385">
    <property type="entry name" value="P450"/>
</dbReference>
<dbReference type="PRINTS" id="PR00463">
    <property type="entry name" value="EP450I"/>
</dbReference>
<dbReference type="GO" id="GO:0006805">
    <property type="term" value="P:xenobiotic metabolic process"/>
    <property type="evidence" value="ECO:0007669"/>
    <property type="project" value="TreeGrafter"/>
</dbReference>
<comment type="similarity">
    <text evidence="2 8">Belongs to the cytochrome P450 family.</text>
</comment>
<evidence type="ECO:0000313" key="10">
    <source>
        <dbReference type="EMBL" id="CAL1547806.1"/>
    </source>
</evidence>
<dbReference type="PANTHER" id="PTHR24300:SF403">
    <property type="entry name" value="CYTOCHROME P450 306A1"/>
    <property type="match status" value="1"/>
</dbReference>
<accession>A0AAV2INP2</accession>
<name>A0AAV2INP2_LYMST</name>
<dbReference type="FunFam" id="1.10.630.10:FF:000036">
    <property type="entry name" value="CYtochrome P450 family"/>
    <property type="match status" value="1"/>
</dbReference>
<dbReference type="AlphaFoldDB" id="A0AAV2INP2"/>
<sequence>LLALALGLLVLYLWFRRHDPRYPPCPARPWPVFGHILMMERNPRRQFRQWRKECGDIFSLYMGRHLVIFLNGYDVIQEATVKRGDDFSDRAPIYMNEALDGLDAGIVAASGDLWKETKALSISILRDFGFGKNMLVQKVCEEAQCLNEKIASLRGKPFKIHSLAAWGVSNAMCSIIVGHRFDYQDPMFQRLVFIMEHNFPLLYGTTILNFVPFLRWLPGDVFSAKIIFKLFREFIAIFSTEYVKKCEDGSPEALESFISRFYDEMKKRQASGEKTHLDRRGLVKCIFDLFAGATETTSSTISWCMLYILNHPEVEEKIYREIDSVIGLERAPTLLDKANMPYLSAFILETQRLSSLVPLGIPRLLHKDVTFRGFLLPKGSQVIMNNDSIHHDESWGPDADKFRPERFIGPDGKVTNPEKFAPFSMGRRVCMGEGLAKVELFIFLANLFQRFKFVPAEDGVVPPMKEVFGIVCTPVRYEMRAIDRRAH</sequence>
<dbReference type="InterPro" id="IPR036396">
    <property type="entry name" value="Cyt_P450_sf"/>
</dbReference>
<dbReference type="PROSITE" id="PS00086">
    <property type="entry name" value="CYTOCHROME_P450"/>
    <property type="match status" value="1"/>
</dbReference>
<dbReference type="Gene3D" id="1.10.630.10">
    <property type="entry name" value="Cytochrome P450"/>
    <property type="match status" value="1"/>
</dbReference>